<protein>
    <submittedName>
        <fullName evidence="2">Helix-turn-helix transcriptional regulator</fullName>
    </submittedName>
</protein>
<dbReference type="RefSeq" id="WP_268632345.1">
    <property type="nucleotide sequence ID" value="NZ_JAMDLY010000012.1"/>
</dbReference>
<dbReference type="PROSITE" id="PS50943">
    <property type="entry name" value="HTH_CROC1"/>
    <property type="match status" value="1"/>
</dbReference>
<proteinExistence type="predicted"/>
<dbReference type="CDD" id="cd00093">
    <property type="entry name" value="HTH_XRE"/>
    <property type="match status" value="1"/>
</dbReference>
<dbReference type="Gene3D" id="1.10.260.40">
    <property type="entry name" value="lambda repressor-like DNA-binding domains"/>
    <property type="match status" value="1"/>
</dbReference>
<dbReference type="InterPro" id="IPR010982">
    <property type="entry name" value="Lambda_DNA-bd_dom_sf"/>
</dbReference>
<dbReference type="Proteomes" id="UP001527090">
    <property type="component" value="Unassembled WGS sequence"/>
</dbReference>
<accession>A0ABT4ED75</accession>
<evidence type="ECO:0000313" key="3">
    <source>
        <dbReference type="Proteomes" id="UP001527090"/>
    </source>
</evidence>
<evidence type="ECO:0000259" key="1">
    <source>
        <dbReference type="PROSITE" id="PS50943"/>
    </source>
</evidence>
<reference evidence="2 3" key="1">
    <citation type="submission" date="2022-05" db="EMBL/GenBank/DDBJ databases">
        <title>Genome Sequencing of Bee-Associated Microbes.</title>
        <authorList>
            <person name="Dunlap C."/>
        </authorList>
    </citation>
    <scope>NUCLEOTIDE SEQUENCE [LARGE SCALE GENOMIC DNA]</scope>
    <source>
        <strain evidence="2 3">NRRL NRS-750</strain>
    </source>
</reference>
<organism evidence="2 3">
    <name type="scientific">Paenibacillus alvei</name>
    <name type="common">Bacillus alvei</name>
    <dbReference type="NCBI Taxonomy" id="44250"/>
    <lineage>
        <taxon>Bacteria</taxon>
        <taxon>Bacillati</taxon>
        <taxon>Bacillota</taxon>
        <taxon>Bacilli</taxon>
        <taxon>Bacillales</taxon>
        <taxon>Paenibacillaceae</taxon>
        <taxon>Paenibacillus</taxon>
    </lineage>
</organism>
<name>A0ABT4ED75_PAEAL</name>
<gene>
    <name evidence="2" type="ORF">M5X04_14800</name>
</gene>
<dbReference type="InterPro" id="IPR001387">
    <property type="entry name" value="Cro/C1-type_HTH"/>
</dbReference>
<dbReference type="SUPFAM" id="SSF47413">
    <property type="entry name" value="lambda repressor-like DNA-binding domains"/>
    <property type="match status" value="1"/>
</dbReference>
<comment type="caution">
    <text evidence="2">The sequence shown here is derived from an EMBL/GenBank/DDBJ whole genome shotgun (WGS) entry which is preliminary data.</text>
</comment>
<dbReference type="EMBL" id="JAMDLY010000012">
    <property type="protein sequence ID" value="MCY9530588.1"/>
    <property type="molecule type" value="Genomic_DNA"/>
</dbReference>
<keyword evidence="3" id="KW-1185">Reference proteome</keyword>
<feature type="domain" description="HTH cro/C1-type" evidence="1">
    <location>
        <begin position="25"/>
        <end position="61"/>
    </location>
</feature>
<dbReference type="Pfam" id="PF13443">
    <property type="entry name" value="HTH_26"/>
    <property type="match status" value="1"/>
</dbReference>
<evidence type="ECO:0000313" key="2">
    <source>
        <dbReference type="EMBL" id="MCY9530588.1"/>
    </source>
</evidence>
<sequence length="74" mass="8385">MAFSYKPLFKILVDKEMTKEDLRVALGFGRNTIAKMGKGEYVSLEVLDKICTHFGVQPNDVIKHVVVPEEESED</sequence>